<dbReference type="Pfam" id="PF01170">
    <property type="entry name" value="UPF0020"/>
    <property type="match status" value="1"/>
</dbReference>
<accession>W4Q0E2</accession>
<dbReference type="STRING" id="1236970.JCM9140_1173"/>
<dbReference type="GO" id="GO:0030488">
    <property type="term" value="P:tRNA methylation"/>
    <property type="evidence" value="ECO:0007669"/>
    <property type="project" value="TreeGrafter"/>
</dbReference>
<dbReference type="InterPro" id="IPR000241">
    <property type="entry name" value="RlmKL-like_Mtase"/>
</dbReference>
<evidence type="ECO:0000259" key="1">
    <source>
        <dbReference type="Pfam" id="PF01170"/>
    </source>
</evidence>
<name>W4Q0E2_9BACI</name>
<dbReference type="Gene3D" id="3.40.50.150">
    <property type="entry name" value="Vaccinia Virus protein VP39"/>
    <property type="match status" value="1"/>
</dbReference>
<reference evidence="2" key="1">
    <citation type="journal article" date="2014" name="Genome Announc.">
        <title>Draft Genome Sequences of Three Alkaliphilic Bacillus Strains, Bacillus wakoensis JCM 9140T, Bacillus akibai JCM 9157T, and Bacillus hemicellulosilyticus JCM 9152T.</title>
        <authorList>
            <person name="Yuki M."/>
            <person name="Oshima K."/>
            <person name="Suda W."/>
            <person name="Oshida Y."/>
            <person name="Kitamura K."/>
            <person name="Iida T."/>
            <person name="Hattori M."/>
            <person name="Ohkuma M."/>
        </authorList>
    </citation>
    <scope>NUCLEOTIDE SEQUENCE [LARGE SCALE GENOMIC DNA]</scope>
    <source>
        <strain evidence="2">JCM 9140</strain>
    </source>
</reference>
<dbReference type="InterPro" id="IPR029063">
    <property type="entry name" value="SAM-dependent_MTases_sf"/>
</dbReference>
<dbReference type="SUPFAM" id="SSF53335">
    <property type="entry name" value="S-adenosyl-L-methionine-dependent methyltransferases"/>
    <property type="match status" value="1"/>
</dbReference>
<keyword evidence="2" id="KW-0808">Transferase</keyword>
<sequence>MNLNKQQLDSYLYTYSYSKDEQELCKMEQRAFFNVDTDSFFIKSTRAINPNRSPFMRERVDVLYSCPTFEELHKKIFEANLLIDETFKVIFVKNPDYEKVGGVRFNERKQMERTIGLLINGEVDLVTPQLLLAIMNINGKWIFGIYHKSEAIWFQHQQKPHQYSTALSTRVARAVVNIAVPYPEGMKVMDPCCGIGTVLVEALSMSVDIVGRDINRLVIPGARGNIDHFGLTGDVTLGDIRDVEGQYDVSIIDMPYNLCSVITSQEKLEMIQSARRFSRKLVIVTIEPMDTVIEAAGFQVVDRCVAKKSAFLREVIVCE</sequence>
<dbReference type="RefSeq" id="WP_034743251.1">
    <property type="nucleotide sequence ID" value="NZ_BAUT01000007.1"/>
</dbReference>
<keyword evidence="2" id="KW-0489">Methyltransferase</keyword>
<dbReference type="PANTHER" id="PTHR14911">
    <property type="entry name" value="THUMP DOMAIN-CONTAINING"/>
    <property type="match status" value="1"/>
</dbReference>
<dbReference type="PANTHER" id="PTHR14911:SF13">
    <property type="entry name" value="TRNA (GUANINE(6)-N2)-METHYLTRANSFERASE THUMP3"/>
    <property type="match status" value="1"/>
</dbReference>
<gene>
    <name evidence="2" type="ORF">JCM9140_1173</name>
</gene>
<dbReference type="OrthoDB" id="9791556at2"/>
<organism evidence="2 3">
    <name type="scientific">Halalkalibacter wakoensis JCM 9140</name>
    <dbReference type="NCBI Taxonomy" id="1236970"/>
    <lineage>
        <taxon>Bacteria</taxon>
        <taxon>Bacillati</taxon>
        <taxon>Bacillota</taxon>
        <taxon>Bacilli</taxon>
        <taxon>Bacillales</taxon>
        <taxon>Bacillaceae</taxon>
        <taxon>Halalkalibacter</taxon>
    </lineage>
</organism>
<dbReference type="AlphaFoldDB" id="W4Q0E2"/>
<keyword evidence="3" id="KW-1185">Reference proteome</keyword>
<protein>
    <submittedName>
        <fullName evidence="2">Putative RNA methylase</fullName>
    </submittedName>
</protein>
<comment type="caution">
    <text evidence="2">The sequence shown here is derived from an EMBL/GenBank/DDBJ whole genome shotgun (WGS) entry which is preliminary data.</text>
</comment>
<dbReference type="EMBL" id="BAUT01000007">
    <property type="protein sequence ID" value="GAE25193.1"/>
    <property type="molecule type" value="Genomic_DNA"/>
</dbReference>
<evidence type="ECO:0000313" key="2">
    <source>
        <dbReference type="EMBL" id="GAE25193.1"/>
    </source>
</evidence>
<feature type="domain" description="Ribosomal RNA large subunit methyltransferase K/L-like methyltransferase" evidence="1">
    <location>
        <begin position="159"/>
        <end position="257"/>
    </location>
</feature>
<dbReference type="Proteomes" id="UP000018890">
    <property type="component" value="Unassembled WGS sequence"/>
</dbReference>
<proteinExistence type="predicted"/>
<evidence type="ECO:0000313" key="3">
    <source>
        <dbReference type="Proteomes" id="UP000018890"/>
    </source>
</evidence>
<dbReference type="GO" id="GO:0016423">
    <property type="term" value="F:tRNA (guanine) methyltransferase activity"/>
    <property type="evidence" value="ECO:0007669"/>
    <property type="project" value="TreeGrafter"/>
</dbReference>